<dbReference type="InterPro" id="IPR003772">
    <property type="entry name" value="YceD"/>
</dbReference>
<comment type="caution">
    <text evidence="1">The sequence shown here is derived from an EMBL/GenBank/DDBJ whole genome shotgun (WGS) entry which is preliminary data.</text>
</comment>
<evidence type="ECO:0000313" key="2">
    <source>
        <dbReference type="Proteomes" id="UP000234881"/>
    </source>
</evidence>
<proteinExistence type="predicted"/>
<dbReference type="AlphaFoldDB" id="A0A2N5XQL6"/>
<dbReference type="Pfam" id="PF02620">
    <property type="entry name" value="YceD"/>
    <property type="match status" value="1"/>
</dbReference>
<keyword evidence="2" id="KW-1185">Reference proteome</keyword>
<sequence length="200" mass="22093">MTQKEPTDDIVQRPPVMSLPVGVARLKSLGEIVKGEADEGMREELRQRLNILKVSAFSVEARVLPWKKSGVRIEGQIRGTVEQSCVVTLVPIIEHIDEAFTVTLLPVGHPYARKTDDNVAGGEMIINPDAEDPPEEFEGEEIDVGYYAEEFFALALDDYPRAKDAHFTGHIEDQGGPDSADNPFSALAGLKQHLTKDQEK</sequence>
<organism evidence="1 2">
    <name type="scientific">Cohaesibacter celericrescens</name>
    <dbReference type="NCBI Taxonomy" id="2067669"/>
    <lineage>
        <taxon>Bacteria</taxon>
        <taxon>Pseudomonadati</taxon>
        <taxon>Pseudomonadota</taxon>
        <taxon>Alphaproteobacteria</taxon>
        <taxon>Hyphomicrobiales</taxon>
        <taxon>Cohaesibacteraceae</taxon>
    </lineage>
</organism>
<name>A0A2N5XQL6_9HYPH</name>
<reference evidence="1 2" key="1">
    <citation type="submission" date="2018-01" db="EMBL/GenBank/DDBJ databases">
        <title>The draft genome sequence of Cohaesibacter sp. H1304.</title>
        <authorList>
            <person name="Wang N.-N."/>
            <person name="Du Z.-J."/>
        </authorList>
    </citation>
    <scope>NUCLEOTIDE SEQUENCE [LARGE SCALE GENOMIC DNA]</scope>
    <source>
        <strain evidence="1 2">H1304</strain>
    </source>
</reference>
<protein>
    <submittedName>
        <fullName evidence="1">Metal-binding protein</fullName>
    </submittedName>
</protein>
<gene>
    <name evidence="1" type="ORF">C0081_11595</name>
</gene>
<dbReference type="EMBL" id="PKUQ01000022">
    <property type="protein sequence ID" value="PLW76708.1"/>
    <property type="molecule type" value="Genomic_DNA"/>
</dbReference>
<evidence type="ECO:0000313" key="1">
    <source>
        <dbReference type="EMBL" id="PLW76708.1"/>
    </source>
</evidence>
<dbReference type="Proteomes" id="UP000234881">
    <property type="component" value="Unassembled WGS sequence"/>
</dbReference>
<accession>A0A2N5XQL6</accession>
<dbReference type="OrthoDB" id="8443793at2"/>
<dbReference type="RefSeq" id="WP_101533997.1">
    <property type="nucleotide sequence ID" value="NZ_PKUQ01000022.1"/>
</dbReference>